<feature type="region of interest" description="Disordered" evidence="1">
    <location>
        <begin position="31"/>
        <end position="83"/>
    </location>
</feature>
<sequence length="250" mass="26960">MKFAITRTFFVASCTLWFVAGFPLWGAHTTTSSASSAPHLQHHAISDDNPVSPTPTSDEGQSTAAPNPEQYAGKPPLPLMPVPSYQVEDEEGNFGNKSIISTVLAETGYEGDIKEEKIEAEFDTPHLLRPPDMHSHSIWNVTDLRHNITHSGHKMHGGGPLGPHWPGHKYTGNQTGQTNATAANNESTADAEEWADVETVEFGGMPHLPPPSVLSEHGAEEKGFNASESVGDETSILGTGYNRRADKDSL</sequence>
<gene>
    <name evidence="3" type="ORF">BDQ12DRAFT_677311</name>
</gene>
<accession>A0A5C3MBP8</accession>
<organism evidence="3 4">
    <name type="scientific">Crucibulum laeve</name>
    <dbReference type="NCBI Taxonomy" id="68775"/>
    <lineage>
        <taxon>Eukaryota</taxon>
        <taxon>Fungi</taxon>
        <taxon>Dikarya</taxon>
        <taxon>Basidiomycota</taxon>
        <taxon>Agaricomycotina</taxon>
        <taxon>Agaricomycetes</taxon>
        <taxon>Agaricomycetidae</taxon>
        <taxon>Agaricales</taxon>
        <taxon>Agaricineae</taxon>
        <taxon>Nidulariaceae</taxon>
        <taxon>Crucibulum</taxon>
    </lineage>
</organism>
<dbReference type="AlphaFoldDB" id="A0A5C3MBP8"/>
<feature type="signal peptide" evidence="2">
    <location>
        <begin position="1"/>
        <end position="21"/>
    </location>
</feature>
<dbReference type="Proteomes" id="UP000308652">
    <property type="component" value="Unassembled WGS sequence"/>
</dbReference>
<feature type="region of interest" description="Disordered" evidence="1">
    <location>
        <begin position="206"/>
        <end position="250"/>
    </location>
</feature>
<reference evidence="3 4" key="1">
    <citation type="journal article" date="2019" name="Nat. Ecol. Evol.">
        <title>Megaphylogeny resolves global patterns of mushroom evolution.</title>
        <authorList>
            <person name="Varga T."/>
            <person name="Krizsan K."/>
            <person name="Foldi C."/>
            <person name="Dima B."/>
            <person name="Sanchez-Garcia M."/>
            <person name="Sanchez-Ramirez S."/>
            <person name="Szollosi G.J."/>
            <person name="Szarkandi J.G."/>
            <person name="Papp V."/>
            <person name="Albert L."/>
            <person name="Andreopoulos W."/>
            <person name="Angelini C."/>
            <person name="Antonin V."/>
            <person name="Barry K.W."/>
            <person name="Bougher N.L."/>
            <person name="Buchanan P."/>
            <person name="Buyck B."/>
            <person name="Bense V."/>
            <person name="Catcheside P."/>
            <person name="Chovatia M."/>
            <person name="Cooper J."/>
            <person name="Damon W."/>
            <person name="Desjardin D."/>
            <person name="Finy P."/>
            <person name="Geml J."/>
            <person name="Haridas S."/>
            <person name="Hughes K."/>
            <person name="Justo A."/>
            <person name="Karasinski D."/>
            <person name="Kautmanova I."/>
            <person name="Kiss B."/>
            <person name="Kocsube S."/>
            <person name="Kotiranta H."/>
            <person name="LaButti K.M."/>
            <person name="Lechner B.E."/>
            <person name="Liimatainen K."/>
            <person name="Lipzen A."/>
            <person name="Lukacs Z."/>
            <person name="Mihaltcheva S."/>
            <person name="Morgado L.N."/>
            <person name="Niskanen T."/>
            <person name="Noordeloos M.E."/>
            <person name="Ohm R.A."/>
            <person name="Ortiz-Santana B."/>
            <person name="Ovrebo C."/>
            <person name="Racz N."/>
            <person name="Riley R."/>
            <person name="Savchenko A."/>
            <person name="Shiryaev A."/>
            <person name="Soop K."/>
            <person name="Spirin V."/>
            <person name="Szebenyi C."/>
            <person name="Tomsovsky M."/>
            <person name="Tulloss R.E."/>
            <person name="Uehling J."/>
            <person name="Grigoriev I.V."/>
            <person name="Vagvolgyi C."/>
            <person name="Papp T."/>
            <person name="Martin F.M."/>
            <person name="Miettinen O."/>
            <person name="Hibbett D.S."/>
            <person name="Nagy L.G."/>
        </authorList>
    </citation>
    <scope>NUCLEOTIDE SEQUENCE [LARGE SCALE GENOMIC DNA]</scope>
    <source>
        <strain evidence="3 4">CBS 166.37</strain>
    </source>
</reference>
<evidence type="ECO:0000256" key="1">
    <source>
        <dbReference type="SAM" id="MobiDB-lite"/>
    </source>
</evidence>
<feature type="chain" id="PRO_5022670926" evidence="2">
    <location>
        <begin position="22"/>
        <end position="250"/>
    </location>
</feature>
<dbReference type="EMBL" id="ML213593">
    <property type="protein sequence ID" value="TFK41876.1"/>
    <property type="molecule type" value="Genomic_DNA"/>
</dbReference>
<protein>
    <submittedName>
        <fullName evidence="3">Uncharacterized protein</fullName>
    </submittedName>
</protein>
<proteinExistence type="predicted"/>
<feature type="compositionally biased region" description="Polar residues" evidence="1">
    <location>
        <begin position="49"/>
        <end position="65"/>
    </location>
</feature>
<name>A0A5C3MBP8_9AGAR</name>
<evidence type="ECO:0000313" key="4">
    <source>
        <dbReference type="Proteomes" id="UP000308652"/>
    </source>
</evidence>
<evidence type="ECO:0000313" key="3">
    <source>
        <dbReference type="EMBL" id="TFK41876.1"/>
    </source>
</evidence>
<keyword evidence="2" id="KW-0732">Signal</keyword>
<evidence type="ECO:0000256" key="2">
    <source>
        <dbReference type="SAM" id="SignalP"/>
    </source>
</evidence>
<keyword evidence="4" id="KW-1185">Reference proteome</keyword>